<organism evidence="1 2">
    <name type="scientific">Photobacterium proteolyticum</name>
    <dbReference type="NCBI Taxonomy" id="1903952"/>
    <lineage>
        <taxon>Bacteria</taxon>
        <taxon>Pseudomonadati</taxon>
        <taxon>Pseudomonadota</taxon>
        <taxon>Gammaproteobacteria</taxon>
        <taxon>Vibrionales</taxon>
        <taxon>Vibrionaceae</taxon>
        <taxon>Photobacterium</taxon>
    </lineage>
</organism>
<dbReference type="AlphaFoldDB" id="A0A1Q9GHY4"/>
<keyword evidence="2" id="KW-1185">Reference proteome</keyword>
<dbReference type="OrthoDB" id="8605335at2"/>
<name>A0A1Q9GHY4_9GAMM</name>
<proteinExistence type="predicted"/>
<evidence type="ECO:0000313" key="2">
    <source>
        <dbReference type="Proteomes" id="UP000186905"/>
    </source>
</evidence>
<gene>
    <name evidence="1" type="ORF">BIT28_19620</name>
</gene>
<protein>
    <submittedName>
        <fullName evidence="1">Uncharacterized protein</fullName>
    </submittedName>
</protein>
<dbReference type="EMBL" id="MJIL01000085">
    <property type="protein sequence ID" value="OLQ74091.1"/>
    <property type="molecule type" value="Genomic_DNA"/>
</dbReference>
<sequence length="116" mass="13446">MNNLFTYVAAIKGEAVGLELISRESVDNSYEDQSITVDCKESLFHFSNGVTIKYCTESEEFEANELICPECWISYEVISESSSTQIRPKRKTFTNRCQESFWFKLHKQSAFGEYKQ</sequence>
<dbReference type="Proteomes" id="UP000186905">
    <property type="component" value="Unassembled WGS sequence"/>
</dbReference>
<comment type="caution">
    <text evidence="1">The sequence shown here is derived from an EMBL/GenBank/DDBJ whole genome shotgun (WGS) entry which is preliminary data.</text>
</comment>
<reference evidence="1 2" key="1">
    <citation type="submission" date="2016-09" db="EMBL/GenBank/DDBJ databases">
        <title>Photobacterium proteolyticum sp. nov. a protease producing bacterium isolated from ocean sediments of Laizhou Bay.</title>
        <authorList>
            <person name="Li Y."/>
        </authorList>
    </citation>
    <scope>NUCLEOTIDE SEQUENCE [LARGE SCALE GENOMIC DNA]</scope>
    <source>
        <strain evidence="1 2">13-12</strain>
    </source>
</reference>
<accession>A0A1Q9GHY4</accession>
<dbReference type="RefSeq" id="WP_075766036.1">
    <property type="nucleotide sequence ID" value="NZ_MJIL01000085.1"/>
</dbReference>
<evidence type="ECO:0000313" key="1">
    <source>
        <dbReference type="EMBL" id="OLQ74091.1"/>
    </source>
</evidence>